<reference evidence="2" key="1">
    <citation type="journal article" date="2020" name="Nature">
        <title>Giant virus diversity and host interactions through global metagenomics.</title>
        <authorList>
            <person name="Schulz F."/>
            <person name="Roux S."/>
            <person name="Paez-Espino D."/>
            <person name="Jungbluth S."/>
            <person name="Walsh D.A."/>
            <person name="Denef V.J."/>
            <person name="McMahon K.D."/>
            <person name="Konstantinidis K.T."/>
            <person name="Eloe-Fadrosh E.A."/>
            <person name="Kyrpides N.C."/>
            <person name="Woyke T."/>
        </authorList>
    </citation>
    <scope>NUCLEOTIDE SEQUENCE</scope>
    <source>
        <strain evidence="2">GVMAG-M-3300023184-50</strain>
    </source>
</reference>
<feature type="compositionally biased region" description="Acidic residues" evidence="1">
    <location>
        <begin position="64"/>
        <end position="94"/>
    </location>
</feature>
<sequence>MGCASSVAVSKQSDVLTDLVNKSIQTLRKELAESQKVVNARIAKLEEPPSPELANRVEKIEKMLEEEEDDESEELEIIVEDDDEEEEEEEEEEPPPDRRLHFLNFSW</sequence>
<dbReference type="AlphaFoldDB" id="A0A6C0I5H5"/>
<proteinExistence type="predicted"/>
<dbReference type="EMBL" id="MN740114">
    <property type="protein sequence ID" value="QHT88258.1"/>
    <property type="molecule type" value="Genomic_DNA"/>
</dbReference>
<evidence type="ECO:0000256" key="1">
    <source>
        <dbReference type="SAM" id="MobiDB-lite"/>
    </source>
</evidence>
<feature type="region of interest" description="Disordered" evidence="1">
    <location>
        <begin position="64"/>
        <end position="107"/>
    </location>
</feature>
<accession>A0A6C0I5H5</accession>
<organism evidence="2">
    <name type="scientific">viral metagenome</name>
    <dbReference type="NCBI Taxonomy" id="1070528"/>
    <lineage>
        <taxon>unclassified sequences</taxon>
        <taxon>metagenomes</taxon>
        <taxon>organismal metagenomes</taxon>
    </lineage>
</organism>
<evidence type="ECO:0000313" key="2">
    <source>
        <dbReference type="EMBL" id="QHT88258.1"/>
    </source>
</evidence>
<name>A0A6C0I5H5_9ZZZZ</name>
<protein>
    <submittedName>
        <fullName evidence="2">Uncharacterized protein</fullName>
    </submittedName>
</protein>